<dbReference type="AlphaFoldDB" id="A0A8J9T1B9"/>
<accession>A0A8J9T1B9</accession>
<dbReference type="EMBL" id="OU594944">
    <property type="protein sequence ID" value="CAG9287764.1"/>
    <property type="molecule type" value="Genomic_DNA"/>
</dbReference>
<organism evidence="2">
    <name type="scientific">Phaeodactylum tricornutum</name>
    <name type="common">Diatom</name>
    <dbReference type="NCBI Taxonomy" id="2850"/>
    <lineage>
        <taxon>Eukaryota</taxon>
        <taxon>Sar</taxon>
        <taxon>Stramenopiles</taxon>
        <taxon>Ochrophyta</taxon>
        <taxon>Bacillariophyta</taxon>
        <taxon>Bacillariophyceae</taxon>
        <taxon>Bacillariophycidae</taxon>
        <taxon>Naviculales</taxon>
        <taxon>Phaeodactylaceae</taxon>
        <taxon>Phaeodactylum</taxon>
    </lineage>
</organism>
<feature type="compositionally biased region" description="Low complexity" evidence="1">
    <location>
        <begin position="148"/>
        <end position="157"/>
    </location>
</feature>
<name>A0A8J9T1B9_PHATR</name>
<gene>
    <name evidence="2" type="ORF">PTTT1_LOCUS36502</name>
</gene>
<proteinExistence type="predicted"/>
<dbReference type="Proteomes" id="UP000836788">
    <property type="component" value="Chromosome 3"/>
</dbReference>
<protein>
    <submittedName>
        <fullName evidence="2">Uncharacterized protein</fullName>
    </submittedName>
</protein>
<feature type="region of interest" description="Disordered" evidence="1">
    <location>
        <begin position="220"/>
        <end position="258"/>
    </location>
</feature>
<reference evidence="2" key="1">
    <citation type="submission" date="2022-02" db="EMBL/GenBank/DDBJ databases">
        <authorList>
            <person name="Giguere J D."/>
        </authorList>
    </citation>
    <scope>NUCLEOTIDE SEQUENCE</scope>
    <source>
        <strain evidence="2">CCAP 1055/1</strain>
    </source>
</reference>
<feature type="compositionally biased region" description="Acidic residues" evidence="1">
    <location>
        <begin position="136"/>
        <end position="145"/>
    </location>
</feature>
<feature type="region of interest" description="Disordered" evidence="1">
    <location>
        <begin position="131"/>
        <end position="162"/>
    </location>
</feature>
<evidence type="ECO:0000256" key="1">
    <source>
        <dbReference type="SAM" id="MobiDB-lite"/>
    </source>
</evidence>
<evidence type="ECO:0000313" key="2">
    <source>
        <dbReference type="EMBL" id="CAG9287764.1"/>
    </source>
</evidence>
<sequence>MVEVVTVESRPRRSFGGLFKIRSSKSEFGMDTSFATATTVFDDSCTVSRRSSGSSGHFTYPSNHSKGWARAMNYLRRRSPSTIIVDTEDFEEDIRNKNSSANRVHDFFAKELNRCEPNQLRLLREQREEGTRVVITEDDDDDDDKDTNSASNASAVAESEKSIDCESSSADIALQSRWQALDIQRRLLGAKHPDVQFLERQIRRRVVVTRAHNRCGDSFLLSPRHHRHQSAQSERANPYYPYNEPRFSPAFVPRPSDQ</sequence>